<dbReference type="SUPFAM" id="SSF53271">
    <property type="entry name" value="PRTase-like"/>
    <property type="match status" value="1"/>
</dbReference>
<keyword evidence="7" id="KW-0963">Cytoplasm</keyword>
<dbReference type="AlphaFoldDB" id="A0A6J5YGJ4"/>
<feature type="domain" description="Phosphoribosyltransferase" evidence="11">
    <location>
        <begin position="31"/>
        <end position="148"/>
    </location>
</feature>
<dbReference type="EMBL" id="CAESAF010000001">
    <property type="protein sequence ID" value="CAB4329471.1"/>
    <property type="molecule type" value="Genomic_DNA"/>
</dbReference>
<keyword evidence="8" id="KW-0328">Glycosyltransferase</keyword>
<evidence type="ECO:0000259" key="11">
    <source>
        <dbReference type="Pfam" id="PF00156"/>
    </source>
</evidence>
<dbReference type="NCBIfam" id="NF002636">
    <property type="entry name" value="PRK02304.1-5"/>
    <property type="match status" value="1"/>
</dbReference>
<evidence type="ECO:0000256" key="9">
    <source>
        <dbReference type="ARBA" id="ARBA00022679"/>
    </source>
</evidence>
<dbReference type="InterPro" id="IPR029057">
    <property type="entry name" value="PRTase-like"/>
</dbReference>
<dbReference type="PANTHER" id="PTHR32315">
    <property type="entry name" value="ADENINE PHOSPHORIBOSYLTRANSFERASE"/>
    <property type="match status" value="1"/>
</dbReference>
<dbReference type="EC" id="2.4.2.7" evidence="6"/>
<protein>
    <recommendedName>
        <fullName evidence="6">adenine phosphoribosyltransferase</fullName>
        <ecNumber evidence="6">2.4.2.7</ecNumber>
    </recommendedName>
</protein>
<evidence type="ECO:0000256" key="10">
    <source>
        <dbReference type="ARBA" id="ARBA00022726"/>
    </source>
</evidence>
<evidence type="ECO:0000256" key="4">
    <source>
        <dbReference type="ARBA" id="ARBA00004659"/>
    </source>
</evidence>
<evidence type="ECO:0000256" key="1">
    <source>
        <dbReference type="ARBA" id="ARBA00000868"/>
    </source>
</evidence>
<keyword evidence="9" id="KW-0808">Transferase</keyword>
<dbReference type="Gene3D" id="3.40.50.2020">
    <property type="match status" value="1"/>
</dbReference>
<dbReference type="UniPathway" id="UPA00588">
    <property type="reaction ID" value="UER00646"/>
</dbReference>
<evidence type="ECO:0000256" key="8">
    <source>
        <dbReference type="ARBA" id="ARBA00022676"/>
    </source>
</evidence>
<evidence type="ECO:0000256" key="3">
    <source>
        <dbReference type="ARBA" id="ARBA00004496"/>
    </source>
</evidence>
<comment type="pathway">
    <text evidence="4">Purine metabolism; AMP biosynthesis via salvage pathway; AMP from adenine: step 1/1.</text>
</comment>
<evidence type="ECO:0000256" key="6">
    <source>
        <dbReference type="ARBA" id="ARBA00011893"/>
    </source>
</evidence>
<dbReference type="GO" id="GO:0005737">
    <property type="term" value="C:cytoplasm"/>
    <property type="evidence" value="ECO:0007669"/>
    <property type="project" value="UniProtKB-SubCell"/>
</dbReference>
<dbReference type="InterPro" id="IPR005764">
    <property type="entry name" value="Ade_phspho_trans"/>
</dbReference>
<dbReference type="GO" id="GO:0006166">
    <property type="term" value="P:purine ribonucleoside salvage"/>
    <property type="evidence" value="ECO:0007669"/>
    <property type="project" value="UniProtKB-KW"/>
</dbReference>
<dbReference type="GO" id="GO:0003999">
    <property type="term" value="F:adenine phosphoribosyltransferase activity"/>
    <property type="evidence" value="ECO:0007669"/>
    <property type="project" value="UniProtKB-EC"/>
</dbReference>
<accession>A0A6J5YGJ4</accession>
<evidence type="ECO:0000313" key="12">
    <source>
        <dbReference type="EMBL" id="CAB4329471.1"/>
    </source>
</evidence>
<evidence type="ECO:0000256" key="7">
    <source>
        <dbReference type="ARBA" id="ARBA00022490"/>
    </source>
</evidence>
<comment type="subcellular location">
    <subcellularLocation>
        <location evidence="3">Cytoplasm</location>
    </subcellularLocation>
</comment>
<dbReference type="PANTHER" id="PTHR32315:SF3">
    <property type="entry name" value="ADENINE PHOSPHORIBOSYLTRANSFERASE"/>
    <property type="match status" value="1"/>
</dbReference>
<keyword evidence="10" id="KW-0660">Purine salvage</keyword>
<dbReference type="HAMAP" id="MF_00004">
    <property type="entry name" value="Aden_phosphoribosyltr"/>
    <property type="match status" value="1"/>
</dbReference>
<dbReference type="GO" id="GO:0002055">
    <property type="term" value="F:adenine binding"/>
    <property type="evidence" value="ECO:0007669"/>
    <property type="project" value="TreeGrafter"/>
</dbReference>
<reference evidence="12" key="1">
    <citation type="submission" date="2020-05" db="EMBL/GenBank/DDBJ databases">
        <authorList>
            <person name="Chiriac C."/>
            <person name="Salcher M."/>
            <person name="Ghai R."/>
            <person name="Kavagutti S V."/>
        </authorList>
    </citation>
    <scope>NUCLEOTIDE SEQUENCE</scope>
</reference>
<dbReference type="InterPro" id="IPR050054">
    <property type="entry name" value="UPRTase/APRTase"/>
</dbReference>
<dbReference type="Pfam" id="PF00156">
    <property type="entry name" value="Pribosyltran"/>
    <property type="match status" value="1"/>
</dbReference>
<sequence>MEFTHALELIRKVPDFPKAGILFQDITPVLANSQAFAAVIKEMAKSLDDIEIVAGIEARGFILAAALAGASGIGFVPFRKSGKLPHQTYGEKYGLEYGDDEIEVHVDAFTSGEKTLIIDDVLATGGTLLAAIALAQRCGAIVEKVLVLLEIDFLEGRKKISEIYPGIEIISLAHA</sequence>
<gene>
    <name evidence="12" type="ORF">UFOPK3574_00036</name>
</gene>
<dbReference type="GO" id="GO:0044209">
    <property type="term" value="P:AMP salvage"/>
    <property type="evidence" value="ECO:0007669"/>
    <property type="project" value="UniProtKB-UniPathway"/>
</dbReference>
<name>A0A6J5YGJ4_9ZZZZ</name>
<dbReference type="InterPro" id="IPR000836">
    <property type="entry name" value="PRTase_dom"/>
</dbReference>
<comment type="catalytic activity">
    <reaction evidence="1">
        <text>AMP + diphosphate = 5-phospho-alpha-D-ribose 1-diphosphate + adenine</text>
        <dbReference type="Rhea" id="RHEA:16609"/>
        <dbReference type="ChEBI" id="CHEBI:16708"/>
        <dbReference type="ChEBI" id="CHEBI:33019"/>
        <dbReference type="ChEBI" id="CHEBI:58017"/>
        <dbReference type="ChEBI" id="CHEBI:456215"/>
        <dbReference type="EC" id="2.4.2.7"/>
    </reaction>
</comment>
<dbReference type="FunFam" id="3.40.50.2020:FF:000021">
    <property type="entry name" value="Adenine phosphoribosyltransferase"/>
    <property type="match status" value="1"/>
</dbReference>
<dbReference type="GO" id="GO:0006168">
    <property type="term" value="P:adenine salvage"/>
    <property type="evidence" value="ECO:0007669"/>
    <property type="project" value="InterPro"/>
</dbReference>
<comment type="function">
    <text evidence="2">Catalyzes a salvage reaction resulting in the formation of AMP, that is energically less costly than de novo synthesis.</text>
</comment>
<evidence type="ECO:0000256" key="2">
    <source>
        <dbReference type="ARBA" id="ARBA00003968"/>
    </source>
</evidence>
<proteinExistence type="inferred from homology"/>
<dbReference type="NCBIfam" id="NF002634">
    <property type="entry name" value="PRK02304.1-3"/>
    <property type="match status" value="1"/>
</dbReference>
<dbReference type="CDD" id="cd06223">
    <property type="entry name" value="PRTases_typeI"/>
    <property type="match status" value="1"/>
</dbReference>
<comment type="similarity">
    <text evidence="5">Belongs to the purine/pyrimidine phosphoribosyltransferase family.</text>
</comment>
<evidence type="ECO:0000256" key="5">
    <source>
        <dbReference type="ARBA" id="ARBA00008391"/>
    </source>
</evidence>
<dbReference type="NCBIfam" id="TIGR01090">
    <property type="entry name" value="apt"/>
    <property type="match status" value="1"/>
</dbReference>
<organism evidence="12">
    <name type="scientific">freshwater metagenome</name>
    <dbReference type="NCBI Taxonomy" id="449393"/>
    <lineage>
        <taxon>unclassified sequences</taxon>
        <taxon>metagenomes</taxon>
        <taxon>ecological metagenomes</taxon>
    </lineage>
</organism>
<dbReference type="GO" id="GO:0016208">
    <property type="term" value="F:AMP binding"/>
    <property type="evidence" value="ECO:0007669"/>
    <property type="project" value="TreeGrafter"/>
</dbReference>